<organism evidence="3 4">
    <name type="scientific">Rhypophila decipiens</name>
    <dbReference type="NCBI Taxonomy" id="261697"/>
    <lineage>
        <taxon>Eukaryota</taxon>
        <taxon>Fungi</taxon>
        <taxon>Dikarya</taxon>
        <taxon>Ascomycota</taxon>
        <taxon>Pezizomycotina</taxon>
        <taxon>Sordariomycetes</taxon>
        <taxon>Sordariomycetidae</taxon>
        <taxon>Sordariales</taxon>
        <taxon>Naviculisporaceae</taxon>
        <taxon>Rhypophila</taxon>
    </lineage>
</organism>
<dbReference type="PRINTS" id="PR00080">
    <property type="entry name" value="SDRFAMILY"/>
</dbReference>
<comment type="similarity">
    <text evidence="1">Belongs to the short-chain dehydrogenases/reductases (SDR) family.</text>
</comment>
<comment type="caution">
    <text evidence="3">The sequence shown here is derived from an EMBL/GenBank/DDBJ whole genome shotgun (WGS) entry which is preliminary data.</text>
</comment>
<keyword evidence="4" id="KW-1185">Reference proteome</keyword>
<dbReference type="Gene3D" id="3.40.50.720">
    <property type="entry name" value="NAD(P)-binding Rossmann-like Domain"/>
    <property type="match status" value="1"/>
</dbReference>
<sequence length="339" mass="35813">MFRQAVRSRPSRLPIFTKVKSGQLRYSSSSTSSPVHVPSRPARDLRGKVAIVTGAGSQGLEIGNGRASSILLAEDGASVVCVDKNLAFASQTVEMIKANLLERSESQPDDLTPSTRMPIKGEEEEAVSAIAISGDVTNPQDCEAIVDAAISIFGRLDILINVVGILGAKGTAVDVDLAEWTRGLDINVTSMVLMARYAIPAMLNEREGESSKKIKGSIVNIGSVAGLRGGTPHLLYPTSKGAVVNMTRAMAAQHGGQGIRVNCVCPGMLYTPMMYGPGGGMTDEMRQARRKRSLLETEGNAWDTASAIRFLAGDESRWITGAVLTVDAGASAAVSFSMT</sequence>
<dbReference type="GO" id="GO:0016616">
    <property type="term" value="F:oxidoreductase activity, acting on the CH-OH group of donors, NAD or NADP as acceptor"/>
    <property type="evidence" value="ECO:0007669"/>
    <property type="project" value="TreeGrafter"/>
</dbReference>
<dbReference type="InterPro" id="IPR002347">
    <property type="entry name" value="SDR_fam"/>
</dbReference>
<reference evidence="3" key="2">
    <citation type="submission" date="2023-05" db="EMBL/GenBank/DDBJ databases">
        <authorList>
            <consortium name="Lawrence Berkeley National Laboratory"/>
            <person name="Steindorff A."/>
            <person name="Hensen N."/>
            <person name="Bonometti L."/>
            <person name="Westerberg I."/>
            <person name="Brannstrom I.O."/>
            <person name="Guillou S."/>
            <person name="Cros-Aarteil S."/>
            <person name="Calhoun S."/>
            <person name="Haridas S."/>
            <person name="Kuo A."/>
            <person name="Mondo S."/>
            <person name="Pangilinan J."/>
            <person name="Riley R."/>
            <person name="Labutti K."/>
            <person name="Andreopoulos B."/>
            <person name="Lipzen A."/>
            <person name="Chen C."/>
            <person name="Yanf M."/>
            <person name="Daum C."/>
            <person name="Ng V."/>
            <person name="Clum A."/>
            <person name="Ohm R."/>
            <person name="Martin F."/>
            <person name="Silar P."/>
            <person name="Natvig D."/>
            <person name="Lalanne C."/>
            <person name="Gautier V."/>
            <person name="Ament-Velasquez S.L."/>
            <person name="Kruys A."/>
            <person name="Hutchinson M.I."/>
            <person name="Powell A.J."/>
            <person name="Barry K."/>
            <person name="Miller A.N."/>
            <person name="Grigoriev I.V."/>
            <person name="Debuchy R."/>
            <person name="Gladieux P."/>
            <person name="Thoren M.H."/>
            <person name="Johannesson H."/>
        </authorList>
    </citation>
    <scope>NUCLEOTIDE SEQUENCE</scope>
    <source>
        <strain evidence="3">PSN293</strain>
    </source>
</reference>
<evidence type="ECO:0000313" key="3">
    <source>
        <dbReference type="EMBL" id="KAK4214159.1"/>
    </source>
</evidence>
<evidence type="ECO:0000256" key="1">
    <source>
        <dbReference type="ARBA" id="ARBA00006484"/>
    </source>
</evidence>
<dbReference type="Pfam" id="PF13561">
    <property type="entry name" value="adh_short_C2"/>
    <property type="match status" value="1"/>
</dbReference>
<dbReference type="InterPro" id="IPR036291">
    <property type="entry name" value="NAD(P)-bd_dom_sf"/>
</dbReference>
<dbReference type="CDD" id="cd05233">
    <property type="entry name" value="SDR_c"/>
    <property type="match status" value="1"/>
</dbReference>
<evidence type="ECO:0000313" key="4">
    <source>
        <dbReference type="Proteomes" id="UP001301769"/>
    </source>
</evidence>
<reference evidence="3" key="1">
    <citation type="journal article" date="2023" name="Mol. Phylogenet. Evol.">
        <title>Genome-scale phylogeny and comparative genomics of the fungal order Sordariales.</title>
        <authorList>
            <person name="Hensen N."/>
            <person name="Bonometti L."/>
            <person name="Westerberg I."/>
            <person name="Brannstrom I.O."/>
            <person name="Guillou S."/>
            <person name="Cros-Aarteil S."/>
            <person name="Calhoun S."/>
            <person name="Haridas S."/>
            <person name="Kuo A."/>
            <person name="Mondo S."/>
            <person name="Pangilinan J."/>
            <person name="Riley R."/>
            <person name="LaButti K."/>
            <person name="Andreopoulos B."/>
            <person name="Lipzen A."/>
            <person name="Chen C."/>
            <person name="Yan M."/>
            <person name="Daum C."/>
            <person name="Ng V."/>
            <person name="Clum A."/>
            <person name="Steindorff A."/>
            <person name="Ohm R.A."/>
            <person name="Martin F."/>
            <person name="Silar P."/>
            <person name="Natvig D.O."/>
            <person name="Lalanne C."/>
            <person name="Gautier V."/>
            <person name="Ament-Velasquez S.L."/>
            <person name="Kruys A."/>
            <person name="Hutchinson M.I."/>
            <person name="Powell A.J."/>
            <person name="Barry K."/>
            <person name="Miller A.N."/>
            <person name="Grigoriev I.V."/>
            <person name="Debuchy R."/>
            <person name="Gladieux P."/>
            <person name="Hiltunen Thoren M."/>
            <person name="Johannesson H."/>
        </authorList>
    </citation>
    <scope>NUCLEOTIDE SEQUENCE</scope>
    <source>
        <strain evidence="3">PSN293</strain>
    </source>
</reference>
<dbReference type="EMBL" id="MU858098">
    <property type="protein sequence ID" value="KAK4214159.1"/>
    <property type="molecule type" value="Genomic_DNA"/>
</dbReference>
<dbReference type="GO" id="GO:0006633">
    <property type="term" value="P:fatty acid biosynthetic process"/>
    <property type="evidence" value="ECO:0007669"/>
    <property type="project" value="TreeGrafter"/>
</dbReference>
<proteinExistence type="inferred from homology"/>
<gene>
    <name evidence="3" type="ORF">QBC37DRAFT_387416</name>
</gene>
<name>A0AAN6Y7M3_9PEZI</name>
<dbReference type="FunFam" id="3.40.50.720:FF:000084">
    <property type="entry name" value="Short-chain dehydrogenase reductase"/>
    <property type="match status" value="1"/>
</dbReference>
<accession>A0AAN6Y7M3</accession>
<protein>
    <submittedName>
        <fullName evidence="3">Short-chain dehydrogenase reductase 2a</fullName>
    </submittedName>
</protein>
<dbReference type="PANTHER" id="PTHR42760:SF122">
    <property type="entry name" value="NAD(P)-BINDING PROTEIN"/>
    <property type="match status" value="1"/>
</dbReference>
<dbReference type="AlphaFoldDB" id="A0AAN6Y7M3"/>
<dbReference type="PANTHER" id="PTHR42760">
    <property type="entry name" value="SHORT-CHAIN DEHYDROGENASES/REDUCTASES FAMILY MEMBER"/>
    <property type="match status" value="1"/>
</dbReference>
<dbReference type="GO" id="GO:0048038">
    <property type="term" value="F:quinone binding"/>
    <property type="evidence" value="ECO:0007669"/>
    <property type="project" value="TreeGrafter"/>
</dbReference>
<evidence type="ECO:0000256" key="2">
    <source>
        <dbReference type="ARBA" id="ARBA00022857"/>
    </source>
</evidence>
<dbReference type="PRINTS" id="PR00081">
    <property type="entry name" value="GDHRDH"/>
</dbReference>
<dbReference type="Proteomes" id="UP001301769">
    <property type="component" value="Unassembled WGS sequence"/>
</dbReference>
<dbReference type="SUPFAM" id="SSF51735">
    <property type="entry name" value="NAD(P)-binding Rossmann-fold domains"/>
    <property type="match status" value="1"/>
</dbReference>
<dbReference type="PROSITE" id="PS00061">
    <property type="entry name" value="ADH_SHORT"/>
    <property type="match status" value="1"/>
</dbReference>
<dbReference type="InterPro" id="IPR020904">
    <property type="entry name" value="Sc_DH/Rdtase_CS"/>
</dbReference>
<keyword evidence="2" id="KW-0521">NADP</keyword>